<evidence type="ECO:0000259" key="2">
    <source>
        <dbReference type="PROSITE" id="PS50878"/>
    </source>
</evidence>
<evidence type="ECO:0000313" key="4">
    <source>
        <dbReference type="Proteomes" id="UP001642409"/>
    </source>
</evidence>
<dbReference type="Proteomes" id="UP001642409">
    <property type="component" value="Unassembled WGS sequence"/>
</dbReference>
<dbReference type="PANTHER" id="PTHR19446">
    <property type="entry name" value="REVERSE TRANSCRIPTASES"/>
    <property type="match status" value="1"/>
</dbReference>
<name>A0ABP1I5U8_9EUKA</name>
<dbReference type="SUPFAM" id="SSF56672">
    <property type="entry name" value="DNA/RNA polymerases"/>
    <property type="match status" value="1"/>
</dbReference>
<keyword evidence="1" id="KW-1133">Transmembrane helix</keyword>
<feature type="domain" description="Reverse transcriptase" evidence="2">
    <location>
        <begin position="156"/>
        <end position="376"/>
    </location>
</feature>
<protein>
    <submittedName>
        <fullName evidence="3">Putative</fullName>
    </submittedName>
</protein>
<keyword evidence="4" id="KW-1185">Reference proteome</keyword>
<dbReference type="InterPro" id="IPR000477">
    <property type="entry name" value="RT_dom"/>
</dbReference>
<gene>
    <name evidence="3" type="ORF">HINF_LOCUS21787</name>
</gene>
<dbReference type="Pfam" id="PF00078">
    <property type="entry name" value="RVT_1"/>
    <property type="match status" value="1"/>
</dbReference>
<keyword evidence="1" id="KW-0472">Membrane</keyword>
<dbReference type="Gene3D" id="3.30.70.270">
    <property type="match status" value="1"/>
</dbReference>
<comment type="caution">
    <text evidence="3">The sequence shown here is derived from an EMBL/GenBank/DDBJ whole genome shotgun (WGS) entry which is preliminary data.</text>
</comment>
<accession>A0ABP1I5U8</accession>
<evidence type="ECO:0000256" key="1">
    <source>
        <dbReference type="SAM" id="Phobius"/>
    </source>
</evidence>
<dbReference type="EMBL" id="CAXDID020000060">
    <property type="protein sequence ID" value="CAL6009822.1"/>
    <property type="molecule type" value="Genomic_DNA"/>
</dbReference>
<keyword evidence="1" id="KW-0812">Transmembrane</keyword>
<dbReference type="InterPro" id="IPR043128">
    <property type="entry name" value="Rev_trsase/Diguanyl_cyclase"/>
</dbReference>
<dbReference type="PROSITE" id="PS50878">
    <property type="entry name" value="RT_POL"/>
    <property type="match status" value="1"/>
</dbReference>
<evidence type="ECO:0000313" key="3">
    <source>
        <dbReference type="EMBL" id="CAL6009822.1"/>
    </source>
</evidence>
<proteinExistence type="predicted"/>
<sequence>MYTIALQTTKNQITTPTSSLHYFCKNSTFIQYLHGYQSQTNDQIYNRFDHRFSYNLNFNRLLVGFEHLKSYFALLYLQYNILIFLQNILNFCFWIYLYFSFERIQFDEKQIKNMIYASKSSTYPGESGIGNAYLKLVVNNPKFIQMLKCSFNALMEKPELVKEMPNLFHYRLSRIPKSSDPNSGFRPISNQESILTILNSLLLKKIIVGKPIHQHQYALQPQAYVKTIIRARNLHKNHHLLSIDIKGAFNRLPFEVIQRNLQRVKVPVNTIAYIMNMLEMRYSTLKGQNSCSIAQGCPLSSWTWCICIDEILHELSQVFDVTAYIDDILLALKDDQDPQEALDLVQQKFRKLGLQLNRDKCKFSKNEEIDFMGITFGKEKSVEMKIAPKVQEKATELINKLKKFQEKMVPSHLIQKFVEMILIPSVNYSIFLDLDSTAEEYNQIDDQITEFCMDLFKCPNKQQMKTFLSAPKQTQGLQLTMPGKYFSDAQIVQKYPDDVTKMIINQRIQRIS</sequence>
<feature type="transmembrane region" description="Helical" evidence="1">
    <location>
        <begin position="76"/>
        <end position="99"/>
    </location>
</feature>
<reference evidence="3 4" key="1">
    <citation type="submission" date="2024-07" db="EMBL/GenBank/DDBJ databases">
        <authorList>
            <person name="Akdeniz Z."/>
        </authorList>
    </citation>
    <scope>NUCLEOTIDE SEQUENCE [LARGE SCALE GENOMIC DNA]</scope>
</reference>
<organism evidence="3 4">
    <name type="scientific">Hexamita inflata</name>
    <dbReference type="NCBI Taxonomy" id="28002"/>
    <lineage>
        <taxon>Eukaryota</taxon>
        <taxon>Metamonada</taxon>
        <taxon>Diplomonadida</taxon>
        <taxon>Hexamitidae</taxon>
        <taxon>Hexamitinae</taxon>
        <taxon>Hexamita</taxon>
    </lineage>
</organism>
<dbReference type="InterPro" id="IPR043502">
    <property type="entry name" value="DNA/RNA_pol_sf"/>
</dbReference>